<dbReference type="EMBL" id="CP024785">
    <property type="protein sequence ID" value="AUB34873.1"/>
    <property type="molecule type" value="Genomic_DNA"/>
</dbReference>
<keyword evidence="1" id="KW-1133">Transmembrane helix</keyword>
<keyword evidence="1" id="KW-0812">Transmembrane</keyword>
<dbReference type="Proteomes" id="UP000232003">
    <property type="component" value="Chromosome"/>
</dbReference>
<evidence type="ECO:0000256" key="1">
    <source>
        <dbReference type="SAM" id="Phobius"/>
    </source>
</evidence>
<keyword evidence="3" id="KW-1185">Reference proteome</keyword>
<accession>A0A2K8SHX2</accession>
<organism evidence="2 3">
    <name type="scientific">Nostoc flagelliforme CCNUN1</name>
    <dbReference type="NCBI Taxonomy" id="2038116"/>
    <lineage>
        <taxon>Bacteria</taxon>
        <taxon>Bacillati</taxon>
        <taxon>Cyanobacteriota</taxon>
        <taxon>Cyanophyceae</taxon>
        <taxon>Nostocales</taxon>
        <taxon>Nostocaceae</taxon>
        <taxon>Nostoc</taxon>
    </lineage>
</organism>
<name>A0A2K8SHX2_9NOSO</name>
<protein>
    <submittedName>
        <fullName evidence="2">Uncharacterized protein</fullName>
    </submittedName>
</protein>
<dbReference type="AlphaFoldDB" id="A0A2K8SHX2"/>
<keyword evidence="1" id="KW-0472">Membrane</keyword>
<reference evidence="2 3" key="1">
    <citation type="submission" date="2017-11" db="EMBL/GenBank/DDBJ databases">
        <title>Complete genome of a free-living desiccation-tolerant cyanobacterium and its photosynthetic adaptation to extreme terrestrial habitat.</title>
        <authorList>
            <person name="Shang J."/>
        </authorList>
    </citation>
    <scope>NUCLEOTIDE SEQUENCE [LARGE SCALE GENOMIC DNA]</scope>
    <source>
        <strain evidence="2 3">CCNUN1</strain>
    </source>
</reference>
<dbReference type="KEGG" id="nfl:COO91_00711"/>
<sequence>MPTYFLGESLSVNFLLLSAFFCNIHFCLPANQTLLVCDRTFIKKLALNIRFLKKCFDCL</sequence>
<feature type="transmembrane region" description="Helical" evidence="1">
    <location>
        <begin position="12"/>
        <end position="37"/>
    </location>
</feature>
<evidence type="ECO:0000313" key="3">
    <source>
        <dbReference type="Proteomes" id="UP000232003"/>
    </source>
</evidence>
<gene>
    <name evidence="2" type="ORF">COO91_00711</name>
</gene>
<proteinExistence type="predicted"/>
<evidence type="ECO:0000313" key="2">
    <source>
        <dbReference type="EMBL" id="AUB34873.1"/>
    </source>
</evidence>